<proteinExistence type="predicted"/>
<reference evidence="1 2" key="1">
    <citation type="submission" date="2020-02" db="EMBL/GenBank/DDBJ databases">
        <title>Complete genome sequences of six Lactobacillus iners strains isolated from the human vagina.</title>
        <authorList>
            <person name="France M.T."/>
            <person name="Rutt L."/>
            <person name="Narina S."/>
            <person name="Arbaugh S."/>
            <person name="Humphrys M.S."/>
            <person name="Ma B."/>
            <person name="Hayward M.R."/>
            <person name="Relman D."/>
            <person name="Kwon D.S."/>
            <person name="Ravel J."/>
        </authorList>
    </citation>
    <scope>NUCLEOTIDE SEQUENCE [LARGE SCALE GENOMIC DNA]</scope>
    <source>
        <strain evidence="1 2">C0210C1</strain>
    </source>
</reference>
<dbReference type="Proteomes" id="UP000501676">
    <property type="component" value="Chromosome"/>
</dbReference>
<evidence type="ECO:0000313" key="1">
    <source>
        <dbReference type="EMBL" id="QIH23427.1"/>
    </source>
</evidence>
<dbReference type="EMBL" id="CP049228">
    <property type="protein sequence ID" value="QIH23427.1"/>
    <property type="molecule type" value="Genomic_DNA"/>
</dbReference>
<gene>
    <name evidence="1" type="ORF">G6Z83_01420</name>
</gene>
<evidence type="ECO:0000313" key="2">
    <source>
        <dbReference type="Proteomes" id="UP000501676"/>
    </source>
</evidence>
<name>A0A6G7B4Q0_9LACO</name>
<protein>
    <submittedName>
        <fullName evidence="1">DUF4867 family protein</fullName>
    </submittedName>
</protein>
<dbReference type="RefSeq" id="WP_006728935.1">
    <property type="nucleotide sequence ID" value="NZ_CP045664.1"/>
</dbReference>
<sequence>MDTIDKFRQINPNYKIYDIHDSSFSDYGVVYPFDNVSEIDDVISQYAKPKDGMKYVSPIKELESKHLINKIKYDIFGDMPIDVGLTFGHSEEFTAFEYHQCSEVNIMLDDVIMVLGKRQTLETYGTIDPNREAKMFYVPKGSVIELYNDTLHYAPLQVTSEGYKVVVIVISGTNTSLSENVVTANPRLVKKGKFQVVHACRKDKLAQGYKLAVVGDVIKTNSLKM</sequence>
<organism evidence="1 2">
    <name type="scientific">Lactobacillus iners</name>
    <dbReference type="NCBI Taxonomy" id="147802"/>
    <lineage>
        <taxon>Bacteria</taxon>
        <taxon>Bacillati</taxon>
        <taxon>Bacillota</taxon>
        <taxon>Bacilli</taxon>
        <taxon>Lactobacillales</taxon>
        <taxon>Lactobacillaceae</taxon>
        <taxon>Lactobacillus</taxon>
    </lineage>
</organism>
<dbReference type="InterPro" id="IPR032358">
    <property type="entry name" value="DUF4867"/>
</dbReference>
<accession>A0A6G7B4Q0</accession>
<dbReference type="GeneID" id="93221098"/>
<dbReference type="AlphaFoldDB" id="A0A6G7B4Q0"/>
<dbReference type="Pfam" id="PF16161">
    <property type="entry name" value="DUF4867"/>
    <property type="match status" value="1"/>
</dbReference>